<evidence type="ECO:0000259" key="12">
    <source>
        <dbReference type="Pfam" id="PF01435"/>
    </source>
</evidence>
<evidence type="ECO:0000256" key="3">
    <source>
        <dbReference type="ARBA" id="ARBA00022692"/>
    </source>
</evidence>
<evidence type="ECO:0000256" key="5">
    <source>
        <dbReference type="ARBA" id="ARBA00022801"/>
    </source>
</evidence>
<evidence type="ECO:0000256" key="10">
    <source>
        <dbReference type="RuleBase" id="RU003983"/>
    </source>
</evidence>
<keyword evidence="4" id="KW-0479">Metal-binding</keyword>
<evidence type="ECO:0000256" key="8">
    <source>
        <dbReference type="ARBA" id="ARBA00023049"/>
    </source>
</evidence>
<comment type="similarity">
    <text evidence="10">Belongs to the peptidase M48 family.</text>
</comment>
<evidence type="ECO:0000256" key="11">
    <source>
        <dbReference type="SAM" id="Phobius"/>
    </source>
</evidence>
<reference evidence="13 14" key="1">
    <citation type="journal article" date="2019" name="Int. J. Syst. Evol. Microbiol.">
        <title>The Global Catalogue of Microorganisms (GCM) 10K type strain sequencing project: providing services to taxonomists for standard genome sequencing and annotation.</title>
        <authorList>
            <consortium name="The Broad Institute Genomics Platform"/>
            <consortium name="The Broad Institute Genome Sequencing Center for Infectious Disease"/>
            <person name="Wu L."/>
            <person name="Ma J."/>
        </authorList>
    </citation>
    <scope>NUCLEOTIDE SEQUENCE [LARGE SCALE GENOMIC DNA]</scope>
    <source>
        <strain evidence="13 14">CGMCC 1.12543</strain>
    </source>
</reference>
<keyword evidence="1" id="KW-1003">Cell membrane</keyword>
<dbReference type="GO" id="GO:0006508">
    <property type="term" value="P:proteolysis"/>
    <property type="evidence" value="ECO:0007669"/>
    <property type="project" value="UniProtKB-KW"/>
</dbReference>
<keyword evidence="9 11" id="KW-0472">Membrane</keyword>
<dbReference type="Pfam" id="PF01435">
    <property type="entry name" value="Peptidase_M48"/>
    <property type="match status" value="1"/>
</dbReference>
<accession>A0ABD5RTC1</accession>
<keyword evidence="6 10" id="KW-0862">Zinc</keyword>
<evidence type="ECO:0000256" key="7">
    <source>
        <dbReference type="ARBA" id="ARBA00022989"/>
    </source>
</evidence>
<evidence type="ECO:0000313" key="13">
    <source>
        <dbReference type="EMBL" id="MFC5973887.1"/>
    </source>
</evidence>
<keyword evidence="8 10" id="KW-0482">Metalloprotease</keyword>
<dbReference type="AlphaFoldDB" id="A0ABD5RTC1"/>
<keyword evidence="2 10" id="KW-0645">Protease</keyword>
<gene>
    <name evidence="13" type="ORF">ACFPYI_21395</name>
</gene>
<dbReference type="Gene3D" id="3.30.2010.10">
    <property type="entry name" value="Metalloproteases ('zincins'), catalytic domain"/>
    <property type="match status" value="1"/>
</dbReference>
<keyword evidence="3 11" id="KW-0812">Transmembrane</keyword>
<dbReference type="InterPro" id="IPR050083">
    <property type="entry name" value="HtpX_protease"/>
</dbReference>
<dbReference type="PANTHER" id="PTHR43221">
    <property type="entry name" value="PROTEASE HTPX"/>
    <property type="match status" value="1"/>
</dbReference>
<evidence type="ECO:0000256" key="9">
    <source>
        <dbReference type="ARBA" id="ARBA00023136"/>
    </source>
</evidence>
<dbReference type="PANTHER" id="PTHR43221:SF2">
    <property type="entry name" value="PROTEASE HTPX HOMOLOG"/>
    <property type="match status" value="1"/>
</dbReference>
<sequence>MRLAVRLALAVVGVAVLATYLAGAVLVTALLVDVARGVDPATFLASFALLTVALGYLSYRTGTARVLAGIDASDLPRERAPRLYARLDDLCDRMDLDVPRLMLVRTRTPNAFALGSTVVLDRALFRLLSLDELTAILAHELAHVERRDGLVSSLVYSLAQTLVGLLALALFPVALVLSGVARATALAAGQPLDWRTTLAGRVRTRLDRLVAGLLVASSALVMARSRRRELAADDRAAEVTGDPMALARALARIEGPTWPFVREESPMSRLLATHPDTDERIERLRERADRTATRIEIR</sequence>
<keyword evidence="7 11" id="KW-1133">Transmembrane helix</keyword>
<evidence type="ECO:0000256" key="2">
    <source>
        <dbReference type="ARBA" id="ARBA00022670"/>
    </source>
</evidence>
<feature type="transmembrane region" description="Helical" evidence="11">
    <location>
        <begin position="41"/>
        <end position="59"/>
    </location>
</feature>
<dbReference type="GO" id="GO:0008237">
    <property type="term" value="F:metallopeptidase activity"/>
    <property type="evidence" value="ECO:0007669"/>
    <property type="project" value="UniProtKB-KW"/>
</dbReference>
<feature type="transmembrane region" description="Helical" evidence="11">
    <location>
        <begin position="7"/>
        <end position="29"/>
    </location>
</feature>
<dbReference type="EC" id="3.4.24.-" evidence="13"/>
<name>A0ABD5RTC1_9EURY</name>
<dbReference type="GO" id="GO:0046872">
    <property type="term" value="F:metal ion binding"/>
    <property type="evidence" value="ECO:0007669"/>
    <property type="project" value="UniProtKB-KW"/>
</dbReference>
<proteinExistence type="inferred from homology"/>
<evidence type="ECO:0000256" key="1">
    <source>
        <dbReference type="ARBA" id="ARBA00022475"/>
    </source>
</evidence>
<evidence type="ECO:0000256" key="4">
    <source>
        <dbReference type="ARBA" id="ARBA00022723"/>
    </source>
</evidence>
<organism evidence="13 14">
    <name type="scientific">Halomarina salina</name>
    <dbReference type="NCBI Taxonomy" id="1872699"/>
    <lineage>
        <taxon>Archaea</taxon>
        <taxon>Methanobacteriati</taxon>
        <taxon>Methanobacteriota</taxon>
        <taxon>Stenosarchaea group</taxon>
        <taxon>Halobacteria</taxon>
        <taxon>Halobacteriales</taxon>
        <taxon>Natronomonadaceae</taxon>
        <taxon>Halomarina</taxon>
    </lineage>
</organism>
<dbReference type="RefSeq" id="WP_247421672.1">
    <property type="nucleotide sequence ID" value="NZ_JALLGW010000006.1"/>
</dbReference>
<keyword evidence="14" id="KW-1185">Reference proteome</keyword>
<protein>
    <submittedName>
        <fullName evidence="13">M48 family metallopeptidase</fullName>
        <ecNumber evidence="13">3.4.24.-</ecNumber>
    </submittedName>
</protein>
<keyword evidence="5 10" id="KW-0378">Hydrolase</keyword>
<dbReference type="InterPro" id="IPR001915">
    <property type="entry name" value="Peptidase_M48"/>
</dbReference>
<dbReference type="EMBL" id="JBHSQH010000008">
    <property type="protein sequence ID" value="MFC5973887.1"/>
    <property type="molecule type" value="Genomic_DNA"/>
</dbReference>
<feature type="transmembrane region" description="Helical" evidence="11">
    <location>
        <begin position="162"/>
        <end position="185"/>
    </location>
</feature>
<evidence type="ECO:0000256" key="6">
    <source>
        <dbReference type="ARBA" id="ARBA00022833"/>
    </source>
</evidence>
<comment type="caution">
    <text evidence="13">The sequence shown here is derived from an EMBL/GenBank/DDBJ whole genome shotgun (WGS) entry which is preliminary data.</text>
</comment>
<evidence type="ECO:0000313" key="14">
    <source>
        <dbReference type="Proteomes" id="UP001596099"/>
    </source>
</evidence>
<feature type="domain" description="Peptidase M48" evidence="12">
    <location>
        <begin position="79"/>
        <end position="287"/>
    </location>
</feature>
<comment type="cofactor">
    <cofactor evidence="10">
        <name>Zn(2+)</name>
        <dbReference type="ChEBI" id="CHEBI:29105"/>
    </cofactor>
    <text evidence="10">Binds 1 zinc ion per subunit.</text>
</comment>
<dbReference type="Proteomes" id="UP001596099">
    <property type="component" value="Unassembled WGS sequence"/>
</dbReference>